<dbReference type="EMBL" id="CP048620">
    <property type="protein sequence ID" value="QPJ65896.1"/>
    <property type="molecule type" value="Genomic_DNA"/>
</dbReference>
<keyword evidence="7 12" id="KW-0663">Pyridoxal phosphate</keyword>
<comment type="similarity">
    <text evidence="5 11">Belongs to the class-IV pyridoxal-phosphate-dependent aminotransferase family.</text>
</comment>
<dbReference type="PROSITE" id="PS00770">
    <property type="entry name" value="AA_TRANSFER_CLASS_4"/>
    <property type="match status" value="1"/>
</dbReference>
<dbReference type="PANTHER" id="PTHR42743:SF11">
    <property type="entry name" value="AMINODEOXYCHORISMATE LYASE"/>
    <property type="match status" value="1"/>
</dbReference>
<dbReference type="GO" id="GO:0008652">
    <property type="term" value="P:amino acid biosynthetic process"/>
    <property type="evidence" value="ECO:0007669"/>
    <property type="project" value="UniProtKB-ARBA"/>
</dbReference>
<dbReference type="InterPro" id="IPR043131">
    <property type="entry name" value="BCAT-like_N"/>
</dbReference>
<evidence type="ECO:0000313" key="13">
    <source>
        <dbReference type="EMBL" id="QPJ65896.1"/>
    </source>
</evidence>
<comment type="pathway">
    <text evidence="2">Amino-acid biosynthesis; L-isoleucine biosynthesis; L-isoleucine from 2-oxobutanoate: step 4/4.</text>
</comment>
<dbReference type="SUPFAM" id="SSF56752">
    <property type="entry name" value="D-aminoacid aminotransferase-like PLP-dependent enzymes"/>
    <property type="match status" value="1"/>
</dbReference>
<dbReference type="Pfam" id="PF01063">
    <property type="entry name" value="Aminotran_4"/>
    <property type="match status" value="1"/>
</dbReference>
<evidence type="ECO:0000256" key="4">
    <source>
        <dbReference type="ARBA" id="ARBA00005072"/>
    </source>
</evidence>
<evidence type="ECO:0000256" key="1">
    <source>
        <dbReference type="ARBA" id="ARBA00001933"/>
    </source>
</evidence>
<evidence type="ECO:0000313" key="14">
    <source>
        <dbReference type="Proteomes" id="UP000594464"/>
    </source>
</evidence>
<evidence type="ECO:0000256" key="3">
    <source>
        <dbReference type="ARBA" id="ARBA00004931"/>
    </source>
</evidence>
<dbReference type="Proteomes" id="UP000594464">
    <property type="component" value="Chromosome"/>
</dbReference>
<comment type="catalytic activity">
    <reaction evidence="9">
        <text>L-isoleucine + 2-oxoglutarate = (S)-3-methyl-2-oxopentanoate + L-glutamate</text>
        <dbReference type="Rhea" id="RHEA:24801"/>
        <dbReference type="ChEBI" id="CHEBI:16810"/>
        <dbReference type="ChEBI" id="CHEBI:29985"/>
        <dbReference type="ChEBI" id="CHEBI:35146"/>
        <dbReference type="ChEBI" id="CHEBI:58045"/>
        <dbReference type="EC" id="2.6.1.42"/>
    </reaction>
</comment>
<dbReference type="InterPro" id="IPR036038">
    <property type="entry name" value="Aminotransferase-like"/>
</dbReference>
<evidence type="ECO:0000256" key="12">
    <source>
        <dbReference type="RuleBase" id="RU004516"/>
    </source>
</evidence>
<evidence type="ECO:0000256" key="2">
    <source>
        <dbReference type="ARBA" id="ARBA00004824"/>
    </source>
</evidence>
<reference evidence="14" key="1">
    <citation type="submission" date="2020-02" db="EMBL/GenBank/DDBJ databases">
        <title>Genomic and physiological characterization of two novel Nitrospinaceae genera.</title>
        <authorList>
            <person name="Mueller A.J."/>
            <person name="Jung M.-Y."/>
            <person name="Strachan C.R."/>
            <person name="Herbold C.W."/>
            <person name="Kirkegaard R.H."/>
            <person name="Daims H."/>
        </authorList>
    </citation>
    <scope>NUCLEOTIDE SEQUENCE [LARGE SCALE GENOMIC DNA]</scope>
</reference>
<evidence type="ECO:0000256" key="10">
    <source>
        <dbReference type="ARBA" id="ARBA00049229"/>
    </source>
</evidence>
<protein>
    <recommendedName>
        <fullName evidence="6">branched-chain-amino-acid transaminase</fullName>
        <ecNumber evidence="6">2.6.1.42</ecNumber>
    </recommendedName>
</protein>
<dbReference type="PANTHER" id="PTHR42743">
    <property type="entry name" value="AMINO-ACID AMINOTRANSFERASE"/>
    <property type="match status" value="1"/>
</dbReference>
<comment type="catalytic activity">
    <reaction evidence="10">
        <text>L-leucine + 2-oxoglutarate = 4-methyl-2-oxopentanoate + L-glutamate</text>
        <dbReference type="Rhea" id="RHEA:18321"/>
        <dbReference type="ChEBI" id="CHEBI:16810"/>
        <dbReference type="ChEBI" id="CHEBI:17865"/>
        <dbReference type="ChEBI" id="CHEBI:29985"/>
        <dbReference type="ChEBI" id="CHEBI:57427"/>
        <dbReference type="EC" id="2.6.1.42"/>
    </reaction>
</comment>
<evidence type="ECO:0000256" key="7">
    <source>
        <dbReference type="ARBA" id="ARBA00022898"/>
    </source>
</evidence>
<evidence type="ECO:0000256" key="6">
    <source>
        <dbReference type="ARBA" id="ARBA00013053"/>
    </source>
</evidence>
<dbReference type="EC" id="2.6.1.42" evidence="6"/>
<dbReference type="GO" id="GO:0004084">
    <property type="term" value="F:branched-chain-amino-acid transaminase activity"/>
    <property type="evidence" value="ECO:0007669"/>
    <property type="project" value="UniProtKB-EC"/>
</dbReference>
<accession>A0A7T0G432</accession>
<evidence type="ECO:0000256" key="8">
    <source>
        <dbReference type="ARBA" id="ARBA00048212"/>
    </source>
</evidence>
<evidence type="ECO:0000256" key="5">
    <source>
        <dbReference type="ARBA" id="ARBA00009320"/>
    </source>
</evidence>
<comment type="pathway">
    <text evidence="4">Amino-acid biosynthesis; L-leucine biosynthesis; L-leucine from 3-methyl-2-oxobutanoate: step 4/4.</text>
</comment>
<dbReference type="GO" id="GO:0046394">
    <property type="term" value="P:carboxylic acid biosynthetic process"/>
    <property type="evidence" value="ECO:0007669"/>
    <property type="project" value="UniProtKB-ARBA"/>
</dbReference>
<dbReference type="FunFam" id="3.20.10.10:FF:000002">
    <property type="entry name" value="D-alanine aminotransferase"/>
    <property type="match status" value="1"/>
</dbReference>
<dbReference type="Gene3D" id="3.20.10.10">
    <property type="entry name" value="D-amino Acid Aminotransferase, subunit A, domain 2"/>
    <property type="match status" value="1"/>
</dbReference>
<name>A0A7T0G432_9BACT</name>
<dbReference type="GO" id="GO:0005829">
    <property type="term" value="C:cytosol"/>
    <property type="evidence" value="ECO:0007669"/>
    <property type="project" value="TreeGrafter"/>
</dbReference>
<dbReference type="InterPro" id="IPR050571">
    <property type="entry name" value="Class-IV_PLP-Dep_Aminotrnsfr"/>
</dbReference>
<evidence type="ECO:0000256" key="9">
    <source>
        <dbReference type="ARBA" id="ARBA00048798"/>
    </source>
</evidence>
<sequence>MNEKAWVYLNGEYIRLKDAKISILDRGFLYGDGLFETLRAYGGRILKASRHLERLYRSASQIHLDIGIDKESLQSTLEELLNRNQLSEAILRITVSRGVSEHGIQLNPTAPTLSIFARQANPLSTEKYEQGVGILISEGTAHRLPHVDPAIKSCNFLPQILLQEKARKDEAFDLISTDPEGRICEGTTTNVFFVKDNILKTPSLSPYLLPGITRQLVLEIAERAGIQSIESEMRSEQALDADEAFLVNTGIEILPVVTINHRLIGEGSPGPLTRRLREEYLKIVEDPDLSC</sequence>
<dbReference type="Gene3D" id="3.30.470.10">
    <property type="match status" value="1"/>
</dbReference>
<organism evidence="13 14">
    <name type="scientific">Candidatus Nitrohelix vancouverensis</name>
    <dbReference type="NCBI Taxonomy" id="2705534"/>
    <lineage>
        <taxon>Bacteria</taxon>
        <taxon>Pseudomonadati</taxon>
        <taxon>Nitrospinota/Tectimicrobiota group</taxon>
        <taxon>Nitrospinota</taxon>
        <taxon>Nitrospinia</taxon>
        <taxon>Nitrospinales</taxon>
        <taxon>Nitrospinaceae</taxon>
        <taxon>Candidatus Nitrohelix</taxon>
    </lineage>
</organism>
<dbReference type="InterPro" id="IPR001544">
    <property type="entry name" value="Aminotrans_IV"/>
</dbReference>
<comment type="pathway">
    <text evidence="3">Amino-acid biosynthesis; L-valine biosynthesis; L-valine from pyruvate: step 4/4.</text>
</comment>
<dbReference type="KEGG" id="nva:G3M78_11025"/>
<dbReference type="AlphaFoldDB" id="A0A7T0G432"/>
<gene>
    <name evidence="13" type="ORF">G3M78_11025</name>
</gene>
<dbReference type="InterPro" id="IPR043132">
    <property type="entry name" value="BCAT-like_C"/>
</dbReference>
<comment type="catalytic activity">
    <reaction evidence="8">
        <text>L-valine + 2-oxoglutarate = 3-methyl-2-oxobutanoate + L-glutamate</text>
        <dbReference type="Rhea" id="RHEA:24813"/>
        <dbReference type="ChEBI" id="CHEBI:11851"/>
        <dbReference type="ChEBI" id="CHEBI:16810"/>
        <dbReference type="ChEBI" id="CHEBI:29985"/>
        <dbReference type="ChEBI" id="CHEBI:57762"/>
        <dbReference type="EC" id="2.6.1.42"/>
    </reaction>
</comment>
<proteinExistence type="inferred from homology"/>
<comment type="cofactor">
    <cofactor evidence="1 12">
        <name>pyridoxal 5'-phosphate</name>
        <dbReference type="ChEBI" id="CHEBI:597326"/>
    </cofactor>
</comment>
<evidence type="ECO:0000256" key="11">
    <source>
        <dbReference type="RuleBase" id="RU004106"/>
    </source>
</evidence>
<dbReference type="InterPro" id="IPR018300">
    <property type="entry name" value="Aminotrans_IV_CS"/>
</dbReference>